<reference evidence="2 3" key="1">
    <citation type="journal article" date="2021" name="ACS Chem. Biol.">
        <title>Genomic-Led Discovery of a Novel Glycopeptide Antibiotic by Nonomuraea coxensis DSM 45129.</title>
        <authorList>
            <person name="Yushchuk O."/>
            <person name="Vior N.M."/>
            <person name="Andreo-Vidal A."/>
            <person name="Berini F."/>
            <person name="Ruckert C."/>
            <person name="Busche T."/>
            <person name="Binda E."/>
            <person name="Kalinowski J."/>
            <person name="Truman A.W."/>
            <person name="Marinelli F."/>
        </authorList>
    </citation>
    <scope>NUCLEOTIDE SEQUENCE [LARGE SCALE GENOMIC DNA]</scope>
    <source>
        <strain evidence="2 3">DSM 45129</strain>
    </source>
</reference>
<protein>
    <submittedName>
        <fullName evidence="2">Uncharacterized protein</fullName>
    </submittedName>
</protein>
<proteinExistence type="predicted"/>
<dbReference type="RefSeq" id="WP_157383413.1">
    <property type="nucleotide sequence ID" value="NZ_CP068985.1"/>
</dbReference>
<evidence type="ECO:0000256" key="1">
    <source>
        <dbReference type="SAM" id="SignalP"/>
    </source>
</evidence>
<accession>A0ABX8TUI5</accession>
<feature type="chain" id="PRO_5046956481" evidence="1">
    <location>
        <begin position="28"/>
        <end position="248"/>
    </location>
</feature>
<keyword evidence="1" id="KW-0732">Signal</keyword>
<feature type="signal peptide" evidence="1">
    <location>
        <begin position="1"/>
        <end position="27"/>
    </location>
</feature>
<dbReference type="EMBL" id="CP068985">
    <property type="protein sequence ID" value="QYC39127.1"/>
    <property type="molecule type" value="Genomic_DNA"/>
</dbReference>
<dbReference type="Proteomes" id="UP000824681">
    <property type="component" value="Chromosome"/>
</dbReference>
<keyword evidence="3" id="KW-1185">Reference proteome</keyword>
<sequence>MRKIALGFVSALVGGAMLVTGAGAASASTTATKADTRLYIRSITPNPVVVKKGAETTAFIHVRAGSDVKKVEVTVAPVDGVNTLRAKDVKPLESWRFSVGFTDGDAFGKWKATATAYDAANKEVAKDDAYFAVELAETKADTRVSRFSAEPWRVRKGKSIYFSGRLQVDDHRWKGVRGEKVNIFYRANGHSAWKWVTSTKTKWDGKFYAKTKAYKSGWFRASFAGNDELNSSTSRADYVRVYGSWWRH</sequence>
<evidence type="ECO:0000313" key="3">
    <source>
        <dbReference type="Proteomes" id="UP000824681"/>
    </source>
</evidence>
<gene>
    <name evidence="2" type="ORF">Nocox_07510</name>
</gene>
<name>A0ABX8TUI5_9ACTN</name>
<evidence type="ECO:0000313" key="2">
    <source>
        <dbReference type="EMBL" id="QYC39127.1"/>
    </source>
</evidence>
<organism evidence="2 3">
    <name type="scientific">Nonomuraea coxensis DSM 45129</name>
    <dbReference type="NCBI Taxonomy" id="1122611"/>
    <lineage>
        <taxon>Bacteria</taxon>
        <taxon>Bacillati</taxon>
        <taxon>Actinomycetota</taxon>
        <taxon>Actinomycetes</taxon>
        <taxon>Streptosporangiales</taxon>
        <taxon>Streptosporangiaceae</taxon>
        <taxon>Nonomuraea</taxon>
    </lineage>
</organism>